<evidence type="ECO:0000256" key="1">
    <source>
        <dbReference type="SAM" id="MobiDB-lite"/>
    </source>
</evidence>
<evidence type="ECO:0000313" key="2">
    <source>
        <dbReference type="EMBL" id="KAJ2900985.1"/>
    </source>
</evidence>
<name>A0AAD5WTB3_9PEZI</name>
<protein>
    <submittedName>
        <fullName evidence="2">Uncharacterized protein</fullName>
    </submittedName>
</protein>
<feature type="compositionally biased region" description="Gly residues" evidence="1">
    <location>
        <begin position="205"/>
        <end position="222"/>
    </location>
</feature>
<keyword evidence="3" id="KW-1185">Reference proteome</keyword>
<dbReference type="AlphaFoldDB" id="A0AAD5WTB3"/>
<feature type="compositionally biased region" description="Polar residues" evidence="1">
    <location>
        <begin position="1"/>
        <end position="13"/>
    </location>
</feature>
<gene>
    <name evidence="2" type="ORF">MKZ38_002169</name>
</gene>
<feature type="compositionally biased region" description="Polar residues" evidence="1">
    <location>
        <begin position="29"/>
        <end position="49"/>
    </location>
</feature>
<accession>A0AAD5WTB3</accession>
<evidence type="ECO:0000313" key="3">
    <source>
        <dbReference type="Proteomes" id="UP001201980"/>
    </source>
</evidence>
<feature type="region of interest" description="Disordered" evidence="1">
    <location>
        <begin position="1"/>
        <end position="102"/>
    </location>
</feature>
<feature type="region of interest" description="Disordered" evidence="1">
    <location>
        <begin position="172"/>
        <end position="227"/>
    </location>
</feature>
<dbReference type="EMBL" id="JAKWBI020000163">
    <property type="protein sequence ID" value="KAJ2900985.1"/>
    <property type="molecule type" value="Genomic_DNA"/>
</dbReference>
<proteinExistence type="predicted"/>
<comment type="caution">
    <text evidence="2">The sequence shown here is derived from an EMBL/GenBank/DDBJ whole genome shotgun (WGS) entry which is preliminary data.</text>
</comment>
<feature type="compositionally biased region" description="Polar residues" evidence="1">
    <location>
        <begin position="83"/>
        <end position="98"/>
    </location>
</feature>
<organism evidence="2 3">
    <name type="scientific">Zalerion maritima</name>
    <dbReference type="NCBI Taxonomy" id="339359"/>
    <lineage>
        <taxon>Eukaryota</taxon>
        <taxon>Fungi</taxon>
        <taxon>Dikarya</taxon>
        <taxon>Ascomycota</taxon>
        <taxon>Pezizomycotina</taxon>
        <taxon>Sordariomycetes</taxon>
        <taxon>Lulworthiomycetidae</taxon>
        <taxon>Lulworthiales</taxon>
        <taxon>Lulworthiaceae</taxon>
        <taxon>Zalerion</taxon>
    </lineage>
</organism>
<feature type="compositionally biased region" description="Low complexity" evidence="1">
    <location>
        <begin position="187"/>
        <end position="204"/>
    </location>
</feature>
<feature type="compositionally biased region" description="Low complexity" evidence="1">
    <location>
        <begin position="50"/>
        <end position="65"/>
    </location>
</feature>
<reference evidence="2" key="1">
    <citation type="submission" date="2022-07" db="EMBL/GenBank/DDBJ databases">
        <title>Draft genome sequence of Zalerion maritima ATCC 34329, a (micro)plastics degrading marine fungus.</title>
        <authorList>
            <person name="Paco A."/>
            <person name="Goncalves M.F.M."/>
            <person name="Rocha-Santos T.A.P."/>
            <person name="Alves A."/>
        </authorList>
    </citation>
    <scope>NUCLEOTIDE SEQUENCE</scope>
    <source>
        <strain evidence="2">ATCC 34329</strain>
    </source>
</reference>
<feature type="compositionally biased region" description="Polar residues" evidence="1">
    <location>
        <begin position="66"/>
        <end position="75"/>
    </location>
</feature>
<sequence>MISLNTPDYSQNRQQRRESYHQSIGAISPYSQPRQYSGGNQQYHQAPSVSDTTCATPDSTTSTASHYFSHSNSCSQHRRYSEANEQPQQQEALVTSSPQRRDSTAYLYGQQQQYTYQPPVHQQTQNQQHQQQQSQQYGYYPPRQLRSSLLYPPVRTLLSQSSDPLGFCTLYNNTSNGDRRHNSKSEGSSTMSSFASHSGTSTAAGGSGGRGGGGGGGGGSGGQPTLVQAPSEASIAQALEIARESEDGASDRVISSILENGLAAVYSKVVANPQTYVLTKVEFSLWNYFQHRFIHNPQLEPMYRSAKARYWSNTTGA</sequence>
<dbReference type="Proteomes" id="UP001201980">
    <property type="component" value="Unassembled WGS sequence"/>
</dbReference>